<gene>
    <name evidence="2" type="primary">jg21481</name>
    <name evidence="2" type="ORF">PAEG_LOCUS16178</name>
</gene>
<sequence>MNEEQFSYIANHLSIEECSKLIGSLQFTAYDFPINLKSLETIPNNATCFKLLANFSKGKKPWRGENKSHEVIAHRLRQIGKGNLADWLGNAVFHHLAKDINDSLLQNPFAESCTQSALNTKLHQDKETFGEAEWDLIDITLWIVLASLLASLVFSCCRILCLSCTRCKRQSTNEEMKVLLK</sequence>
<comment type="caution">
    <text evidence="2">The sequence shown here is derived from an EMBL/GenBank/DDBJ whole genome shotgun (WGS) entry which is preliminary data.</text>
</comment>
<keyword evidence="1" id="KW-0812">Transmembrane</keyword>
<dbReference type="Proteomes" id="UP000838756">
    <property type="component" value="Unassembled WGS sequence"/>
</dbReference>
<evidence type="ECO:0000313" key="2">
    <source>
        <dbReference type="EMBL" id="CAH2239473.1"/>
    </source>
</evidence>
<evidence type="ECO:0000256" key="1">
    <source>
        <dbReference type="SAM" id="Phobius"/>
    </source>
</evidence>
<keyword evidence="1" id="KW-1133">Transmembrane helix</keyword>
<organism evidence="2 3">
    <name type="scientific">Pararge aegeria aegeria</name>
    <dbReference type="NCBI Taxonomy" id="348720"/>
    <lineage>
        <taxon>Eukaryota</taxon>
        <taxon>Metazoa</taxon>
        <taxon>Ecdysozoa</taxon>
        <taxon>Arthropoda</taxon>
        <taxon>Hexapoda</taxon>
        <taxon>Insecta</taxon>
        <taxon>Pterygota</taxon>
        <taxon>Neoptera</taxon>
        <taxon>Endopterygota</taxon>
        <taxon>Lepidoptera</taxon>
        <taxon>Glossata</taxon>
        <taxon>Ditrysia</taxon>
        <taxon>Papilionoidea</taxon>
        <taxon>Nymphalidae</taxon>
        <taxon>Satyrinae</taxon>
        <taxon>Satyrini</taxon>
        <taxon>Parargina</taxon>
        <taxon>Pararge</taxon>
    </lineage>
</organism>
<dbReference type="EMBL" id="CAKXAJ010025439">
    <property type="protein sequence ID" value="CAH2239473.1"/>
    <property type="molecule type" value="Genomic_DNA"/>
</dbReference>
<protein>
    <submittedName>
        <fullName evidence="2">Jg21481 protein</fullName>
    </submittedName>
</protein>
<evidence type="ECO:0000313" key="3">
    <source>
        <dbReference type="Proteomes" id="UP000838756"/>
    </source>
</evidence>
<dbReference type="OrthoDB" id="6066069at2759"/>
<keyword evidence="1" id="KW-0472">Membrane</keyword>
<keyword evidence="3" id="KW-1185">Reference proteome</keyword>
<reference evidence="2" key="1">
    <citation type="submission" date="2022-03" db="EMBL/GenBank/DDBJ databases">
        <authorList>
            <person name="Lindestad O."/>
        </authorList>
    </citation>
    <scope>NUCLEOTIDE SEQUENCE</scope>
</reference>
<proteinExistence type="predicted"/>
<feature type="transmembrane region" description="Helical" evidence="1">
    <location>
        <begin position="139"/>
        <end position="161"/>
    </location>
</feature>
<dbReference type="AlphaFoldDB" id="A0A8S4RPP3"/>
<name>A0A8S4RPP3_9NEOP</name>
<accession>A0A8S4RPP3</accession>